<evidence type="ECO:0000256" key="1">
    <source>
        <dbReference type="SAM" id="Phobius"/>
    </source>
</evidence>
<dbReference type="Proteomes" id="UP000069940">
    <property type="component" value="Unassembled WGS sequence"/>
</dbReference>
<protein>
    <recommendedName>
        <fullName evidence="2">MD-2-related lipid-recognition domain-containing protein</fullName>
    </recommendedName>
</protein>
<keyword evidence="1" id="KW-1133">Transmembrane helix</keyword>
<reference evidence="3" key="2">
    <citation type="submission" date="2025-05" db="UniProtKB">
        <authorList>
            <consortium name="EnsemblMetazoa"/>
        </authorList>
    </citation>
    <scope>IDENTIFICATION</scope>
    <source>
        <strain evidence="3">Foshan</strain>
    </source>
</reference>
<dbReference type="SMART" id="SM00737">
    <property type="entry name" value="ML"/>
    <property type="match status" value="1"/>
</dbReference>
<keyword evidence="4" id="KW-1185">Reference proteome</keyword>
<dbReference type="Pfam" id="PF02221">
    <property type="entry name" value="E1_DerP2_DerF2"/>
    <property type="match status" value="1"/>
</dbReference>
<evidence type="ECO:0000313" key="4">
    <source>
        <dbReference type="Proteomes" id="UP000069940"/>
    </source>
</evidence>
<evidence type="ECO:0000313" key="3">
    <source>
        <dbReference type="EnsemblMetazoa" id="AALFPA23_007384.P9786"/>
    </source>
</evidence>
<dbReference type="GeneID" id="109419023"/>
<reference evidence="4" key="1">
    <citation type="journal article" date="2015" name="Proc. Natl. Acad. Sci. U.S.A.">
        <title>Genome sequence of the Asian Tiger mosquito, Aedes albopictus, reveals insights into its biology, genetics, and evolution.</title>
        <authorList>
            <person name="Chen X.G."/>
            <person name="Jiang X."/>
            <person name="Gu J."/>
            <person name="Xu M."/>
            <person name="Wu Y."/>
            <person name="Deng Y."/>
            <person name="Zhang C."/>
            <person name="Bonizzoni M."/>
            <person name="Dermauw W."/>
            <person name="Vontas J."/>
            <person name="Armbruster P."/>
            <person name="Huang X."/>
            <person name="Yang Y."/>
            <person name="Zhang H."/>
            <person name="He W."/>
            <person name="Peng H."/>
            <person name="Liu Y."/>
            <person name="Wu K."/>
            <person name="Chen J."/>
            <person name="Lirakis M."/>
            <person name="Topalis P."/>
            <person name="Van Leeuwen T."/>
            <person name="Hall A.B."/>
            <person name="Jiang X."/>
            <person name="Thorpe C."/>
            <person name="Mueller R.L."/>
            <person name="Sun C."/>
            <person name="Waterhouse R.M."/>
            <person name="Yan G."/>
            <person name="Tu Z.J."/>
            <person name="Fang X."/>
            <person name="James A.A."/>
        </authorList>
    </citation>
    <scope>NUCLEOTIDE SEQUENCE [LARGE SCALE GENOMIC DNA]</scope>
    <source>
        <strain evidence="4">Foshan</strain>
    </source>
</reference>
<keyword evidence="1" id="KW-0812">Transmembrane</keyword>
<dbReference type="SUPFAM" id="SSF81296">
    <property type="entry name" value="E set domains"/>
    <property type="match status" value="1"/>
</dbReference>
<sequence>MKAGPSLISSSASDPSIDIKWEPTPTAVFSTRFSITRTSNSKLFKMFKFFLIAALVPAMVLANVNFRPCPNKAPTPTTLKVNDCYADNCVLVSRKPLYAVASGVVSRHNSKTATTRLVARFLGMDVGYKLPAELTNACNGGISGGCPVVAGKTYNFVLAHDVLEIPSINIPVEIEVSVTGDRGVVLGCVRFNARIAKR</sequence>
<evidence type="ECO:0000259" key="2">
    <source>
        <dbReference type="SMART" id="SM00737"/>
    </source>
</evidence>
<organism evidence="3 4">
    <name type="scientific">Aedes albopictus</name>
    <name type="common">Asian tiger mosquito</name>
    <name type="synonym">Stegomyia albopicta</name>
    <dbReference type="NCBI Taxonomy" id="7160"/>
    <lineage>
        <taxon>Eukaryota</taxon>
        <taxon>Metazoa</taxon>
        <taxon>Ecdysozoa</taxon>
        <taxon>Arthropoda</taxon>
        <taxon>Hexapoda</taxon>
        <taxon>Insecta</taxon>
        <taxon>Pterygota</taxon>
        <taxon>Neoptera</taxon>
        <taxon>Endopterygota</taxon>
        <taxon>Diptera</taxon>
        <taxon>Nematocera</taxon>
        <taxon>Culicoidea</taxon>
        <taxon>Culicidae</taxon>
        <taxon>Culicinae</taxon>
        <taxon>Aedini</taxon>
        <taxon>Aedes</taxon>
        <taxon>Stegomyia</taxon>
    </lineage>
</organism>
<keyword evidence="1" id="KW-0472">Membrane</keyword>
<accession>A0ABM1YAM5</accession>
<name>A0ABM1YAM5_AEDAL</name>
<dbReference type="InterPro" id="IPR003172">
    <property type="entry name" value="ML_dom"/>
</dbReference>
<dbReference type="EnsemblMetazoa" id="AALFPA23_007384.R9786">
    <property type="protein sequence ID" value="AALFPA23_007384.P9786"/>
    <property type="gene ID" value="AALFPA23_007384"/>
</dbReference>
<dbReference type="InterPro" id="IPR014756">
    <property type="entry name" value="Ig_E-set"/>
</dbReference>
<feature type="domain" description="MD-2-related lipid-recognition" evidence="2">
    <location>
        <begin position="66"/>
        <end position="193"/>
    </location>
</feature>
<feature type="transmembrane region" description="Helical" evidence="1">
    <location>
        <begin position="47"/>
        <end position="66"/>
    </location>
</feature>
<dbReference type="Gene3D" id="2.60.40.770">
    <property type="match status" value="1"/>
</dbReference>
<dbReference type="RefSeq" id="XP_019548786.3">
    <property type="nucleotide sequence ID" value="XM_019693241.3"/>
</dbReference>
<proteinExistence type="predicted"/>